<name>A0A7Y0EIS2_9CLOT</name>
<proteinExistence type="predicted"/>
<dbReference type="EMBL" id="JABBNI010000036">
    <property type="protein sequence ID" value="NMM64241.1"/>
    <property type="molecule type" value="Genomic_DNA"/>
</dbReference>
<organism evidence="1 2">
    <name type="scientific">Clostridium muellerianum</name>
    <dbReference type="NCBI Taxonomy" id="2716538"/>
    <lineage>
        <taxon>Bacteria</taxon>
        <taxon>Bacillati</taxon>
        <taxon>Bacillota</taxon>
        <taxon>Clostridia</taxon>
        <taxon>Eubacteriales</taxon>
        <taxon>Clostridiaceae</taxon>
        <taxon>Clostridium</taxon>
    </lineage>
</organism>
<evidence type="ECO:0000313" key="1">
    <source>
        <dbReference type="EMBL" id="NMM64241.1"/>
    </source>
</evidence>
<dbReference type="InterPro" id="IPR026002">
    <property type="entry name" value="ATC_hydrolase-like"/>
</dbReference>
<dbReference type="AlphaFoldDB" id="A0A7Y0EIS2"/>
<keyword evidence="1" id="KW-0378">Hydrolase</keyword>
<gene>
    <name evidence="1" type="ORF">HBE96_16570</name>
</gene>
<comment type="caution">
    <text evidence="1">The sequence shown here is derived from an EMBL/GenBank/DDBJ whole genome shotgun (WGS) entry which is preliminary data.</text>
</comment>
<dbReference type="Proteomes" id="UP000537131">
    <property type="component" value="Unassembled WGS sequence"/>
</dbReference>
<accession>A0A7Y0EIS2</accession>
<dbReference type="GO" id="GO:0016787">
    <property type="term" value="F:hydrolase activity"/>
    <property type="evidence" value="ECO:0007669"/>
    <property type="project" value="UniProtKB-KW"/>
</dbReference>
<protein>
    <submittedName>
        <fullName evidence="1">L-2-amino-thiazoline-4-carboxylic acid hydrolase</fullName>
    </submittedName>
</protein>
<dbReference type="Pfam" id="PF14196">
    <property type="entry name" value="ATC_hydrolase"/>
    <property type="match status" value="1"/>
</dbReference>
<reference evidence="1 2" key="1">
    <citation type="submission" date="2020-04" db="EMBL/GenBank/DDBJ databases">
        <authorList>
            <person name="Doyle D.A."/>
        </authorList>
    </citation>
    <scope>NUCLEOTIDE SEQUENCE [LARGE SCALE GENOMIC DNA]</scope>
    <source>
        <strain evidence="1 2">P21</strain>
    </source>
</reference>
<reference evidence="1 2" key="2">
    <citation type="submission" date="2020-06" db="EMBL/GenBank/DDBJ databases">
        <title>Complete Genome Sequence of Clostridium muelleri sp. nov. P21T, an Acid-Alcohol Producing Acetogen Isolated from Old Hay.</title>
        <authorList>
            <person name="Duncan K.E."/>
            <person name="Tanner R.S."/>
        </authorList>
    </citation>
    <scope>NUCLEOTIDE SEQUENCE [LARGE SCALE GENOMIC DNA]</scope>
    <source>
        <strain evidence="1 2">P21</strain>
    </source>
</reference>
<keyword evidence="2" id="KW-1185">Reference proteome</keyword>
<sequence>MKNFLMNEFGKEQGEKIYQQQQQKFCALVKQSIGKSESQLKTLKNSILPRIALYQALKELPLSKEIAFQIVEKGFLQDLQEVIKNLHKMEESQCFYKNFCMSFSKDLKGDNWESTIIQCDNKAMIFTMKKCLWHDTCVENDCLELCKMFCQGDNVCYSSMKKITFKRTQTLGMGGNCCDFKFINNEI</sequence>
<dbReference type="RefSeq" id="WP_169298836.1">
    <property type="nucleotide sequence ID" value="NZ_JABBNI010000036.1"/>
</dbReference>
<evidence type="ECO:0000313" key="2">
    <source>
        <dbReference type="Proteomes" id="UP000537131"/>
    </source>
</evidence>